<evidence type="ECO:0000259" key="5">
    <source>
        <dbReference type="PROSITE" id="PS01031"/>
    </source>
</evidence>
<evidence type="ECO:0000256" key="2">
    <source>
        <dbReference type="PROSITE-ProRule" id="PRU00285"/>
    </source>
</evidence>
<feature type="region of interest" description="Disordered" evidence="4">
    <location>
        <begin position="26"/>
        <end position="70"/>
    </location>
</feature>
<dbReference type="AlphaFoldDB" id="A0AAD5X1D9"/>
<dbReference type="PANTHER" id="PTHR11527">
    <property type="entry name" value="HEAT-SHOCK PROTEIN 20 FAMILY MEMBER"/>
    <property type="match status" value="1"/>
</dbReference>
<dbReference type="InterPro" id="IPR031107">
    <property type="entry name" value="Small_HSP"/>
</dbReference>
<evidence type="ECO:0000256" key="3">
    <source>
        <dbReference type="RuleBase" id="RU003616"/>
    </source>
</evidence>
<gene>
    <name evidence="6" type="ORF">HK097_000514</name>
</gene>
<protein>
    <recommendedName>
        <fullName evidence="5">SHSP domain-containing protein</fullName>
    </recommendedName>
</protein>
<comment type="similarity">
    <text evidence="2 3">Belongs to the small heat shock protein (HSP20) family.</text>
</comment>
<accession>A0AAD5X1D9</accession>
<feature type="compositionally biased region" description="Low complexity" evidence="4">
    <location>
        <begin position="51"/>
        <end position="69"/>
    </location>
</feature>
<dbReference type="InterPro" id="IPR002068">
    <property type="entry name" value="A-crystallin/Hsp20_dom"/>
</dbReference>
<comment type="caution">
    <text evidence="6">The sequence shown here is derived from an EMBL/GenBank/DDBJ whole genome shotgun (WGS) entry which is preliminary data.</text>
</comment>
<evidence type="ECO:0000313" key="6">
    <source>
        <dbReference type="EMBL" id="KAJ3046787.1"/>
    </source>
</evidence>
<evidence type="ECO:0000256" key="4">
    <source>
        <dbReference type="SAM" id="MobiDB-lite"/>
    </source>
</evidence>
<dbReference type="Proteomes" id="UP001212841">
    <property type="component" value="Unassembled WGS sequence"/>
</dbReference>
<dbReference type="PROSITE" id="PS01031">
    <property type="entry name" value="SHSP"/>
    <property type="match status" value="1"/>
</dbReference>
<dbReference type="SUPFAM" id="SSF49764">
    <property type="entry name" value="HSP20-like chaperones"/>
    <property type="match status" value="1"/>
</dbReference>
<name>A0AAD5X1D9_9FUNG</name>
<keyword evidence="1" id="KW-0346">Stress response</keyword>
<dbReference type="Gene3D" id="2.60.40.790">
    <property type="match status" value="1"/>
</dbReference>
<evidence type="ECO:0000313" key="7">
    <source>
        <dbReference type="Proteomes" id="UP001212841"/>
    </source>
</evidence>
<proteinExistence type="inferred from homology"/>
<feature type="domain" description="SHSP" evidence="5">
    <location>
        <begin position="69"/>
        <end position="182"/>
    </location>
</feature>
<keyword evidence="7" id="KW-1185">Reference proteome</keyword>
<reference evidence="6" key="1">
    <citation type="submission" date="2020-05" db="EMBL/GenBank/DDBJ databases">
        <title>Phylogenomic resolution of chytrid fungi.</title>
        <authorList>
            <person name="Stajich J.E."/>
            <person name="Amses K."/>
            <person name="Simmons R."/>
            <person name="Seto K."/>
            <person name="Myers J."/>
            <person name="Bonds A."/>
            <person name="Quandt C.A."/>
            <person name="Barry K."/>
            <person name="Liu P."/>
            <person name="Grigoriev I."/>
            <person name="Longcore J.E."/>
            <person name="James T.Y."/>
        </authorList>
    </citation>
    <scope>NUCLEOTIDE SEQUENCE</scope>
    <source>
        <strain evidence="6">JEL0318</strain>
    </source>
</reference>
<sequence length="182" mass="20730">MSFFGDFFRDPFDDIFARRLDHLFTPTGNNQNPSTLLIGDTNDPSQTQSNTTPATQSQLTTTTAQPTQSWQSLFRAPRLDLSEQPTAYLIKVDLPGLPKEQVDIHVEEGNILSISGERKDEREESGEQFYRKERSYGKFERRVRLPVDAKLEDAKASMVDGVLRLEVPKAVRGEERRKISVE</sequence>
<dbReference type="EMBL" id="JADGJD010001092">
    <property type="protein sequence ID" value="KAJ3046787.1"/>
    <property type="molecule type" value="Genomic_DNA"/>
</dbReference>
<dbReference type="InterPro" id="IPR008978">
    <property type="entry name" value="HSP20-like_chaperone"/>
</dbReference>
<dbReference type="Pfam" id="PF00011">
    <property type="entry name" value="HSP20"/>
    <property type="match status" value="1"/>
</dbReference>
<feature type="compositionally biased region" description="Polar residues" evidence="4">
    <location>
        <begin position="26"/>
        <end position="35"/>
    </location>
</feature>
<evidence type="ECO:0000256" key="1">
    <source>
        <dbReference type="ARBA" id="ARBA00023016"/>
    </source>
</evidence>
<organism evidence="6 7">
    <name type="scientific">Rhizophlyctis rosea</name>
    <dbReference type="NCBI Taxonomy" id="64517"/>
    <lineage>
        <taxon>Eukaryota</taxon>
        <taxon>Fungi</taxon>
        <taxon>Fungi incertae sedis</taxon>
        <taxon>Chytridiomycota</taxon>
        <taxon>Chytridiomycota incertae sedis</taxon>
        <taxon>Chytridiomycetes</taxon>
        <taxon>Rhizophlyctidales</taxon>
        <taxon>Rhizophlyctidaceae</taxon>
        <taxon>Rhizophlyctis</taxon>
    </lineage>
</organism>